<dbReference type="Pfam" id="PF12728">
    <property type="entry name" value="HTH_17"/>
    <property type="match status" value="1"/>
</dbReference>
<proteinExistence type="predicted"/>
<reference evidence="3 4" key="1">
    <citation type="submission" date="2014-07" db="EMBL/GenBank/DDBJ databases">
        <title>Draft genome of Clostridium sulfidigenes 113A isolated from sediments associated with methane hydrate from Krishna Godavari basin.</title>
        <authorList>
            <person name="Honkalas V.S."/>
            <person name="Dabir A.P."/>
            <person name="Arora P."/>
            <person name="Dhakephalkar P.K."/>
        </authorList>
    </citation>
    <scope>NUCLEOTIDE SEQUENCE [LARGE SCALE GENOMIC DNA]</scope>
    <source>
        <strain evidence="3 4">113A</strain>
    </source>
</reference>
<keyword evidence="1" id="KW-0175">Coiled coil</keyword>
<dbReference type="EMBL" id="JPMD01000054">
    <property type="protein sequence ID" value="KEZ84888.1"/>
    <property type="molecule type" value="Genomic_DNA"/>
</dbReference>
<sequence length="99" mass="11500">MEERKPVLTTNEFANKINKPVSTVQSMIRKHEIQANKIGKTYLIPISELDKITGVVPTDELSKLRLENERLKNKLENYKRQYSTVKQLMQTMEGVINIL</sequence>
<dbReference type="Proteomes" id="UP000028542">
    <property type="component" value="Unassembled WGS sequence"/>
</dbReference>
<dbReference type="AlphaFoldDB" id="A0A084J7F4"/>
<keyword evidence="4" id="KW-1185">Reference proteome</keyword>
<dbReference type="GO" id="GO:0003677">
    <property type="term" value="F:DNA binding"/>
    <property type="evidence" value="ECO:0007669"/>
    <property type="project" value="InterPro"/>
</dbReference>
<evidence type="ECO:0000256" key="1">
    <source>
        <dbReference type="SAM" id="Coils"/>
    </source>
</evidence>
<dbReference type="InterPro" id="IPR010093">
    <property type="entry name" value="SinI_DNA-bd"/>
</dbReference>
<dbReference type="RefSeq" id="WP_035135649.1">
    <property type="nucleotide sequence ID" value="NZ_JPMD01000054.1"/>
</dbReference>
<dbReference type="STRING" id="318464.IO99_17965"/>
<dbReference type="NCBIfam" id="TIGR01764">
    <property type="entry name" value="excise"/>
    <property type="match status" value="1"/>
</dbReference>
<feature type="domain" description="Helix-turn-helix" evidence="2">
    <location>
        <begin position="7"/>
        <end position="51"/>
    </location>
</feature>
<evidence type="ECO:0000313" key="3">
    <source>
        <dbReference type="EMBL" id="KEZ84888.1"/>
    </source>
</evidence>
<comment type="caution">
    <text evidence="3">The sequence shown here is derived from an EMBL/GenBank/DDBJ whole genome shotgun (WGS) entry which is preliminary data.</text>
</comment>
<feature type="coiled-coil region" evidence="1">
    <location>
        <begin position="61"/>
        <end position="88"/>
    </location>
</feature>
<gene>
    <name evidence="3" type="ORF">IO99_17965</name>
</gene>
<evidence type="ECO:0000313" key="4">
    <source>
        <dbReference type="Proteomes" id="UP000028542"/>
    </source>
</evidence>
<name>A0A084J7F4_9CLOT</name>
<dbReference type="eggNOG" id="ENOG5032KD6">
    <property type="taxonomic scope" value="Bacteria"/>
</dbReference>
<accession>A0A084J7F4</accession>
<dbReference type="InterPro" id="IPR041657">
    <property type="entry name" value="HTH_17"/>
</dbReference>
<organism evidence="3 4">
    <name type="scientific">Clostridium sulfidigenes</name>
    <dbReference type="NCBI Taxonomy" id="318464"/>
    <lineage>
        <taxon>Bacteria</taxon>
        <taxon>Bacillati</taxon>
        <taxon>Bacillota</taxon>
        <taxon>Clostridia</taxon>
        <taxon>Eubacteriales</taxon>
        <taxon>Clostridiaceae</taxon>
        <taxon>Clostridium</taxon>
    </lineage>
</organism>
<evidence type="ECO:0000259" key="2">
    <source>
        <dbReference type="Pfam" id="PF12728"/>
    </source>
</evidence>
<protein>
    <recommendedName>
        <fullName evidence="2">Helix-turn-helix domain-containing protein</fullName>
    </recommendedName>
</protein>